<feature type="binding site" evidence="3">
    <location>
        <position position="59"/>
    </location>
    <ligand>
        <name>substrate</name>
    </ligand>
</feature>
<dbReference type="GO" id="GO:0070403">
    <property type="term" value="F:NAD+ binding"/>
    <property type="evidence" value="ECO:0007669"/>
    <property type="project" value="UniProtKB-UniRule"/>
</dbReference>
<comment type="catalytic activity">
    <reaction evidence="3">
        <text>N(6)-succinyl-L-lysyl-[protein] + NAD(+) + H2O = 2''-O-succinyl-ADP-D-ribose + nicotinamide + L-lysyl-[protein]</text>
        <dbReference type="Rhea" id="RHEA:47668"/>
        <dbReference type="Rhea" id="RHEA-COMP:9752"/>
        <dbReference type="Rhea" id="RHEA-COMP:11877"/>
        <dbReference type="ChEBI" id="CHEBI:15377"/>
        <dbReference type="ChEBI" id="CHEBI:17154"/>
        <dbReference type="ChEBI" id="CHEBI:29969"/>
        <dbReference type="ChEBI" id="CHEBI:57540"/>
        <dbReference type="ChEBI" id="CHEBI:87830"/>
        <dbReference type="ChEBI" id="CHEBI:87832"/>
    </reaction>
</comment>
<evidence type="ECO:0000256" key="4">
    <source>
        <dbReference type="PROSITE-ProRule" id="PRU00236"/>
    </source>
</evidence>
<gene>
    <name evidence="3" type="primary">cobB</name>
    <name evidence="6" type="ORF">LV82_00142</name>
</gene>
<comment type="cofactor">
    <cofactor evidence="3">
        <name>Zn(2+)</name>
        <dbReference type="ChEBI" id="CHEBI:29105"/>
    </cofactor>
    <text evidence="3">Binds 1 zinc ion per subunit.</text>
</comment>
<comment type="caution">
    <text evidence="3">Lacks conserved residue(s) required for the propagation of feature annotation.</text>
</comment>
<feature type="binding site" evidence="3">
    <location>
        <begin position="175"/>
        <end position="177"/>
    </location>
    <ligand>
        <name>NAD(+)</name>
        <dbReference type="ChEBI" id="CHEBI:57540"/>
    </ligand>
</feature>
<organism evidence="6 7">
    <name type="scientific">Albidovulum inexpectatum</name>
    <dbReference type="NCBI Taxonomy" id="196587"/>
    <lineage>
        <taxon>Bacteria</taxon>
        <taxon>Pseudomonadati</taxon>
        <taxon>Pseudomonadota</taxon>
        <taxon>Alphaproteobacteria</taxon>
        <taxon>Rhodobacterales</taxon>
        <taxon>Paracoccaceae</taxon>
        <taxon>Albidovulum</taxon>
    </lineage>
</organism>
<comment type="similarity">
    <text evidence="3">Belongs to the sirtuin family. Class III subfamily.</text>
</comment>
<feature type="binding site" evidence="3">
    <location>
        <position position="56"/>
    </location>
    <ligand>
        <name>substrate</name>
    </ligand>
</feature>
<proteinExistence type="inferred from homology"/>
<evidence type="ECO:0000256" key="1">
    <source>
        <dbReference type="ARBA" id="ARBA00022679"/>
    </source>
</evidence>
<dbReference type="GO" id="GO:0017136">
    <property type="term" value="F:histone deacetylase activity, NAD-dependent"/>
    <property type="evidence" value="ECO:0007669"/>
    <property type="project" value="TreeGrafter"/>
</dbReference>
<comment type="function">
    <text evidence="3">NAD-dependent lysine deacetylase and desuccinylase that specifically removes acetyl and succinyl groups on target proteins. Modulates the activities of several proteins which are inactive in their acylated form.</text>
</comment>
<comment type="subcellular location">
    <subcellularLocation>
        <location evidence="3">Cytoplasm</location>
    </subcellularLocation>
</comment>
<dbReference type="PROSITE" id="PS50305">
    <property type="entry name" value="SIRTUIN"/>
    <property type="match status" value="1"/>
</dbReference>
<dbReference type="HAMAP" id="MF_01121">
    <property type="entry name" value="Sirtuin_ClassIII"/>
    <property type="match status" value="1"/>
</dbReference>
<dbReference type="InterPro" id="IPR026591">
    <property type="entry name" value="Sirtuin_cat_small_dom_sf"/>
</dbReference>
<dbReference type="AlphaFoldDB" id="A0A2S5JKY4"/>
<dbReference type="EMBL" id="PRDS01000001">
    <property type="protein sequence ID" value="PPB82217.1"/>
    <property type="molecule type" value="Genomic_DNA"/>
</dbReference>
<keyword evidence="3 4" id="KW-0479">Metal-binding</keyword>
<dbReference type="InterPro" id="IPR050134">
    <property type="entry name" value="NAD-dep_sirtuin_deacylases"/>
</dbReference>
<name>A0A2S5JKY4_9RHOB</name>
<comment type="caution">
    <text evidence="6">The sequence shown here is derived from an EMBL/GenBank/DDBJ whole genome shotgun (WGS) entry which is preliminary data.</text>
</comment>
<dbReference type="GO" id="GO:0005737">
    <property type="term" value="C:cytoplasm"/>
    <property type="evidence" value="ECO:0007669"/>
    <property type="project" value="UniProtKB-SubCell"/>
</dbReference>
<comment type="domain">
    <text evidence="3">2 residues (Tyr-56 and Arg-59) present in a large hydrophobic pocket are probably involved in substrate specificity. They are important for desuccinylation activity, but dispensable for deacetylation activity.</text>
</comment>
<evidence type="ECO:0000256" key="3">
    <source>
        <dbReference type="HAMAP-Rule" id="MF_01121"/>
    </source>
</evidence>
<dbReference type="GO" id="GO:0008270">
    <property type="term" value="F:zinc ion binding"/>
    <property type="evidence" value="ECO:0007669"/>
    <property type="project" value="UniProtKB-UniRule"/>
</dbReference>
<dbReference type="InterPro" id="IPR029035">
    <property type="entry name" value="DHS-like_NAD/FAD-binding_dom"/>
</dbReference>
<evidence type="ECO:0000256" key="2">
    <source>
        <dbReference type="ARBA" id="ARBA00023027"/>
    </source>
</evidence>
<sequence>MSKPAHVFILTGAGISAESGLQTFRDKGGLWAKYDWRALATPDAFARDPAHVLEFYDLRRQAVRQAQPNPAHEAIARLQQRFRGRVTLVTQNVDDLHERADSPEVIHMHGSHLTARCCACDHRWPAPSQLRVSDPCPACGARPCRPDVVWFGEIPHHLDQIAEALADCDLFVAIGTSGTVQPAASLAHAARAAGAHTLALNLQRTENSNLFDETRLGPASRIVPEWVERMLAC</sequence>
<evidence type="ECO:0000313" key="6">
    <source>
        <dbReference type="EMBL" id="PPB82217.1"/>
    </source>
</evidence>
<dbReference type="Gene3D" id="3.40.50.1220">
    <property type="entry name" value="TPP-binding domain"/>
    <property type="match status" value="1"/>
</dbReference>
<dbReference type="EC" id="2.3.1.286" evidence="3"/>
<dbReference type="PANTHER" id="PTHR11085">
    <property type="entry name" value="NAD-DEPENDENT PROTEIN DEACYLASE SIRTUIN-5, MITOCHONDRIAL-RELATED"/>
    <property type="match status" value="1"/>
</dbReference>
<feature type="domain" description="Deacetylase sirtuin-type" evidence="5">
    <location>
        <begin position="1"/>
        <end position="233"/>
    </location>
</feature>
<evidence type="ECO:0000313" key="7">
    <source>
        <dbReference type="Proteomes" id="UP000239736"/>
    </source>
</evidence>
<feature type="binding site" evidence="3">
    <location>
        <begin position="12"/>
        <end position="31"/>
    </location>
    <ligand>
        <name>NAD(+)</name>
        <dbReference type="ChEBI" id="CHEBI:57540"/>
    </ligand>
</feature>
<dbReference type="GO" id="GO:0036055">
    <property type="term" value="F:protein-succinyllysine desuccinylase activity"/>
    <property type="evidence" value="ECO:0007669"/>
    <property type="project" value="UniProtKB-UniRule"/>
</dbReference>
<feature type="binding site" evidence="3 4">
    <location>
        <position position="117"/>
    </location>
    <ligand>
        <name>Zn(2+)</name>
        <dbReference type="ChEBI" id="CHEBI:29105"/>
    </ligand>
</feature>
<dbReference type="Pfam" id="PF02146">
    <property type="entry name" value="SIR2"/>
    <property type="match status" value="1"/>
</dbReference>
<keyword evidence="7" id="KW-1185">Reference proteome</keyword>
<dbReference type="RefSeq" id="WP_104068796.1">
    <property type="nucleotide sequence ID" value="NZ_PRDS01000001.1"/>
</dbReference>
<keyword evidence="3 4" id="KW-0862">Zinc</keyword>
<reference evidence="6 7" key="1">
    <citation type="submission" date="2018-01" db="EMBL/GenBank/DDBJ databases">
        <title>Genomic Encyclopedia of Archaeal and Bacterial Type Strains, Phase II (KMG-II): from individual species to whole genera.</title>
        <authorList>
            <person name="Goeker M."/>
        </authorList>
    </citation>
    <scope>NUCLEOTIDE SEQUENCE [LARGE SCALE GENOMIC DNA]</scope>
    <source>
        <strain evidence="6 7">DSM 12048</strain>
    </source>
</reference>
<feature type="binding site" evidence="3 4">
    <location>
        <position position="139"/>
    </location>
    <ligand>
        <name>Zn(2+)</name>
        <dbReference type="ChEBI" id="CHEBI:29105"/>
    </ligand>
</feature>
<dbReference type="InterPro" id="IPR003000">
    <property type="entry name" value="Sirtuin"/>
</dbReference>
<dbReference type="GO" id="GO:0036054">
    <property type="term" value="F:protein-malonyllysine demalonylase activity"/>
    <property type="evidence" value="ECO:0007669"/>
    <property type="project" value="InterPro"/>
</dbReference>
<dbReference type="SUPFAM" id="SSF52467">
    <property type="entry name" value="DHS-like NAD/FAD-binding domain"/>
    <property type="match status" value="1"/>
</dbReference>
<dbReference type="OrthoDB" id="9800582at2"/>
<dbReference type="Gene3D" id="3.30.1600.10">
    <property type="entry name" value="SIR2/SIRT2 'Small Domain"/>
    <property type="match status" value="1"/>
</dbReference>
<keyword evidence="3" id="KW-0963">Cytoplasm</keyword>
<accession>A0A2S5JKY4</accession>
<dbReference type="InterPro" id="IPR026590">
    <property type="entry name" value="Ssirtuin_cat_dom"/>
</dbReference>
<feature type="binding site" evidence="3 4">
    <location>
        <position position="136"/>
    </location>
    <ligand>
        <name>Zn(2+)</name>
        <dbReference type="ChEBI" id="CHEBI:29105"/>
    </ligand>
</feature>
<dbReference type="InterPro" id="IPR027546">
    <property type="entry name" value="Sirtuin_class_III"/>
</dbReference>
<keyword evidence="2 3" id="KW-0520">NAD</keyword>
<protein>
    <recommendedName>
        <fullName evidence="3">NAD-dependent protein deacylase</fullName>
        <ecNumber evidence="3">2.3.1.286</ecNumber>
    </recommendedName>
    <alternativeName>
        <fullName evidence="3">Regulatory protein SIR2 homolog</fullName>
    </alternativeName>
</protein>
<evidence type="ECO:0000259" key="5">
    <source>
        <dbReference type="PROSITE" id="PS50305"/>
    </source>
</evidence>
<comment type="catalytic activity">
    <reaction evidence="3">
        <text>N(6)-acetyl-L-lysyl-[protein] + NAD(+) + H2O = 2''-O-acetyl-ADP-D-ribose + nicotinamide + L-lysyl-[protein]</text>
        <dbReference type="Rhea" id="RHEA:43636"/>
        <dbReference type="Rhea" id="RHEA-COMP:9752"/>
        <dbReference type="Rhea" id="RHEA-COMP:10731"/>
        <dbReference type="ChEBI" id="CHEBI:15377"/>
        <dbReference type="ChEBI" id="CHEBI:17154"/>
        <dbReference type="ChEBI" id="CHEBI:29969"/>
        <dbReference type="ChEBI" id="CHEBI:57540"/>
        <dbReference type="ChEBI" id="CHEBI:61930"/>
        <dbReference type="ChEBI" id="CHEBI:83767"/>
        <dbReference type="EC" id="2.3.1.286"/>
    </reaction>
</comment>
<feature type="binding site" evidence="3">
    <location>
        <begin position="91"/>
        <end position="94"/>
    </location>
    <ligand>
        <name>NAD(+)</name>
        <dbReference type="ChEBI" id="CHEBI:57540"/>
    </ligand>
</feature>
<feature type="binding site" evidence="3">
    <location>
        <position position="219"/>
    </location>
    <ligand>
        <name>NAD(+)</name>
        <dbReference type="ChEBI" id="CHEBI:57540"/>
    </ligand>
</feature>
<feature type="active site" description="Proton acceptor" evidence="3 4">
    <location>
        <position position="109"/>
    </location>
</feature>
<dbReference type="PANTHER" id="PTHR11085:SF4">
    <property type="entry name" value="NAD-DEPENDENT PROTEIN DEACYLASE"/>
    <property type="match status" value="1"/>
</dbReference>
<dbReference type="Proteomes" id="UP000239736">
    <property type="component" value="Unassembled WGS sequence"/>
</dbReference>
<feature type="binding site" evidence="3 4">
    <location>
        <position position="120"/>
    </location>
    <ligand>
        <name>Zn(2+)</name>
        <dbReference type="ChEBI" id="CHEBI:29105"/>
    </ligand>
</feature>
<keyword evidence="1" id="KW-0808">Transferase</keyword>